<accession>A9G0U1</accession>
<dbReference type="EMBL" id="AM746676">
    <property type="protein sequence ID" value="CAN92436.1"/>
    <property type="molecule type" value="Genomic_DNA"/>
</dbReference>
<keyword evidence="2" id="KW-1185">Reference proteome</keyword>
<dbReference type="STRING" id="448385.sce2277"/>
<dbReference type="Gene3D" id="2.40.10.10">
    <property type="entry name" value="Trypsin-like serine proteases"/>
    <property type="match status" value="1"/>
</dbReference>
<dbReference type="eggNOG" id="ENOG5032H4N">
    <property type="taxonomic scope" value="Bacteria"/>
</dbReference>
<dbReference type="Proteomes" id="UP000002139">
    <property type="component" value="Chromosome"/>
</dbReference>
<gene>
    <name evidence="1" type="ordered locus">sce2277</name>
</gene>
<evidence type="ECO:0000313" key="1">
    <source>
        <dbReference type="EMBL" id="CAN92436.1"/>
    </source>
</evidence>
<dbReference type="Pfam" id="PF13365">
    <property type="entry name" value="Trypsin_2"/>
    <property type="match status" value="1"/>
</dbReference>
<organism evidence="1 2">
    <name type="scientific">Sorangium cellulosum (strain So ce56)</name>
    <name type="common">Polyangium cellulosum (strain So ce56)</name>
    <dbReference type="NCBI Taxonomy" id="448385"/>
    <lineage>
        <taxon>Bacteria</taxon>
        <taxon>Pseudomonadati</taxon>
        <taxon>Myxococcota</taxon>
        <taxon>Polyangia</taxon>
        <taxon>Polyangiales</taxon>
        <taxon>Polyangiaceae</taxon>
        <taxon>Sorangium</taxon>
    </lineage>
</organism>
<protein>
    <recommendedName>
        <fullName evidence="3">Serine protease</fullName>
    </recommendedName>
</protein>
<dbReference type="InterPro" id="IPR009003">
    <property type="entry name" value="Peptidase_S1_PA"/>
</dbReference>
<dbReference type="AlphaFoldDB" id="A9G0U1"/>
<dbReference type="KEGG" id="scl:sce2277"/>
<reference evidence="1 2" key="1">
    <citation type="journal article" date="2007" name="Nat. Biotechnol.">
        <title>Complete genome sequence of the myxobacterium Sorangium cellulosum.</title>
        <authorList>
            <person name="Schneiker S."/>
            <person name="Perlova O."/>
            <person name="Kaiser O."/>
            <person name="Gerth K."/>
            <person name="Alici A."/>
            <person name="Altmeyer M.O."/>
            <person name="Bartels D."/>
            <person name="Bekel T."/>
            <person name="Beyer S."/>
            <person name="Bode E."/>
            <person name="Bode H.B."/>
            <person name="Bolten C.J."/>
            <person name="Choudhuri J.V."/>
            <person name="Doss S."/>
            <person name="Elnakady Y.A."/>
            <person name="Frank B."/>
            <person name="Gaigalat L."/>
            <person name="Goesmann A."/>
            <person name="Groeger C."/>
            <person name="Gross F."/>
            <person name="Jelsbak L."/>
            <person name="Jelsbak L."/>
            <person name="Kalinowski J."/>
            <person name="Kegler C."/>
            <person name="Knauber T."/>
            <person name="Konietzny S."/>
            <person name="Kopp M."/>
            <person name="Krause L."/>
            <person name="Krug D."/>
            <person name="Linke B."/>
            <person name="Mahmud T."/>
            <person name="Martinez-Arias R."/>
            <person name="McHardy A.C."/>
            <person name="Merai M."/>
            <person name="Meyer F."/>
            <person name="Mormann S."/>
            <person name="Munoz-Dorado J."/>
            <person name="Perez J."/>
            <person name="Pradella S."/>
            <person name="Rachid S."/>
            <person name="Raddatz G."/>
            <person name="Rosenau F."/>
            <person name="Rueckert C."/>
            <person name="Sasse F."/>
            <person name="Scharfe M."/>
            <person name="Schuster S.C."/>
            <person name="Suen G."/>
            <person name="Treuner-Lange A."/>
            <person name="Velicer G.J."/>
            <person name="Vorholter F.-J."/>
            <person name="Weissman K.J."/>
            <person name="Welch R.D."/>
            <person name="Wenzel S.C."/>
            <person name="Whitworth D.E."/>
            <person name="Wilhelm S."/>
            <person name="Wittmann C."/>
            <person name="Bloecker H."/>
            <person name="Puehler A."/>
            <person name="Mueller R."/>
        </authorList>
    </citation>
    <scope>NUCLEOTIDE SEQUENCE [LARGE SCALE GENOMIC DNA]</scope>
    <source>
        <strain evidence="2">So ce56</strain>
    </source>
</reference>
<dbReference type="SUPFAM" id="SSF50494">
    <property type="entry name" value="Trypsin-like serine proteases"/>
    <property type="match status" value="1"/>
</dbReference>
<dbReference type="HOGENOM" id="CLU_556537_0_0_7"/>
<dbReference type="InterPro" id="IPR043504">
    <property type="entry name" value="Peptidase_S1_PA_chymotrypsin"/>
</dbReference>
<name>A9G0U1_SORC5</name>
<sequence>MPVLPRSLQCDVMHAALLEGIVRIQAGTSRGTGFVVRVQRAAVGQEAASAVDVLEILTAFHVVADIEASRDNQTLEWHGDGSATVQFRNGQEVSVTLDATTMHSVDEDWALLRFEGTAPGAIAPLALARLEPRAWRRPWSTFGYGDAQPDKGEAHSGHIELEEDKSIQLFDRQAAAGAGGLLSGFSGAPCIFEGHVIGIVIEALQRTERGESIHGSVYALPIERVVVACGLPLVAAPVPFEGEVDAALANVQGASLLSLAKALDVPVRQPEQALRLWVARALLVADPKSVCDALVSCGCIDNMPKDKPLAVAEMALARAIHEEGAQALRRCFEHGKPKGVVTVASEALTAKLMVARALGKYALMKKHLTFVESRARSHEAWSVRIRDALLGLLGFAPGDIEDDAALDEGIAEWGGVVVAFPFDGHTSPLEEIERYQKARALAMIPAEGGATFARDGYELTRVFDDADVEKTIKKASSHAARYLAPARRLE</sequence>
<proteinExistence type="predicted"/>
<evidence type="ECO:0008006" key="3">
    <source>
        <dbReference type="Google" id="ProtNLM"/>
    </source>
</evidence>
<evidence type="ECO:0000313" key="2">
    <source>
        <dbReference type="Proteomes" id="UP000002139"/>
    </source>
</evidence>